<sequence length="164" mass="18493">MGAIQTQSNVVLDHHRFCQLYAHNLATVRAPPLRAQFSLLHTICLSRNSNLSLSSCARNSGTLISVLSFTLRTYDIQAVQVLSGSFNLVFLITFCRPVSQTMSVFVFRKLMVALELSRVRNPYSCNTFLCFNHSQVMRDRTQSERRGSGGHLLAYVRDHLVAEV</sequence>
<reference evidence="1 2" key="1">
    <citation type="journal article" date="2008" name="Nature">
        <title>The genome of Laccaria bicolor provides insights into mycorrhizal symbiosis.</title>
        <authorList>
            <person name="Martin F."/>
            <person name="Aerts A."/>
            <person name="Ahren D."/>
            <person name="Brun A."/>
            <person name="Danchin E.G.J."/>
            <person name="Duchaussoy F."/>
            <person name="Gibon J."/>
            <person name="Kohler A."/>
            <person name="Lindquist E."/>
            <person name="Pereda V."/>
            <person name="Salamov A."/>
            <person name="Shapiro H.J."/>
            <person name="Wuyts J."/>
            <person name="Blaudez D."/>
            <person name="Buee M."/>
            <person name="Brokstein P."/>
            <person name="Canbaeck B."/>
            <person name="Cohen D."/>
            <person name="Courty P.E."/>
            <person name="Coutinho P.M."/>
            <person name="Delaruelle C."/>
            <person name="Detter J.C."/>
            <person name="Deveau A."/>
            <person name="DiFazio S."/>
            <person name="Duplessis S."/>
            <person name="Fraissinet-Tachet L."/>
            <person name="Lucic E."/>
            <person name="Frey-Klett P."/>
            <person name="Fourrey C."/>
            <person name="Feussner I."/>
            <person name="Gay G."/>
            <person name="Grimwood J."/>
            <person name="Hoegger P.J."/>
            <person name="Jain P."/>
            <person name="Kilaru S."/>
            <person name="Labbe J."/>
            <person name="Lin Y.C."/>
            <person name="Legue V."/>
            <person name="Le Tacon F."/>
            <person name="Marmeisse R."/>
            <person name="Melayah D."/>
            <person name="Montanini B."/>
            <person name="Muratet M."/>
            <person name="Nehls U."/>
            <person name="Niculita-Hirzel H."/>
            <person name="Oudot-Le Secq M.P."/>
            <person name="Peter M."/>
            <person name="Quesneville H."/>
            <person name="Rajashekar B."/>
            <person name="Reich M."/>
            <person name="Rouhier N."/>
            <person name="Schmutz J."/>
            <person name="Yin T."/>
            <person name="Chalot M."/>
            <person name="Henrissat B."/>
            <person name="Kuees U."/>
            <person name="Lucas S."/>
            <person name="Van de Peer Y."/>
            <person name="Podila G.K."/>
            <person name="Polle A."/>
            <person name="Pukkila P.J."/>
            <person name="Richardson P.M."/>
            <person name="Rouze P."/>
            <person name="Sanders I.R."/>
            <person name="Stajich J.E."/>
            <person name="Tunlid A."/>
            <person name="Tuskan G."/>
            <person name="Grigoriev I.V."/>
        </authorList>
    </citation>
    <scope>NUCLEOTIDE SEQUENCE [LARGE SCALE GENOMIC DNA]</scope>
    <source>
        <strain evidence="2">S238N-H82 / ATCC MYA-4686</strain>
    </source>
</reference>
<organism evidence="2">
    <name type="scientific">Laccaria bicolor (strain S238N-H82 / ATCC MYA-4686)</name>
    <name type="common">Bicoloured deceiver</name>
    <name type="synonym">Laccaria laccata var. bicolor</name>
    <dbReference type="NCBI Taxonomy" id="486041"/>
    <lineage>
        <taxon>Eukaryota</taxon>
        <taxon>Fungi</taxon>
        <taxon>Dikarya</taxon>
        <taxon>Basidiomycota</taxon>
        <taxon>Agaricomycotina</taxon>
        <taxon>Agaricomycetes</taxon>
        <taxon>Agaricomycetidae</taxon>
        <taxon>Agaricales</taxon>
        <taxon>Agaricineae</taxon>
        <taxon>Hydnangiaceae</taxon>
        <taxon>Laccaria</taxon>
    </lineage>
</organism>
<dbReference type="HOGENOM" id="CLU_1619320_0_0_1"/>
<keyword evidence="2" id="KW-1185">Reference proteome</keyword>
<dbReference type="AlphaFoldDB" id="B0DV12"/>
<protein>
    <submittedName>
        <fullName evidence="1">Predicted protein</fullName>
    </submittedName>
</protein>
<dbReference type="OrthoDB" id="3107436at2759"/>
<accession>B0DV12</accession>
<dbReference type="KEGG" id="lbc:LACBIDRAFT_310754"/>
<dbReference type="InParanoid" id="B0DV12"/>
<evidence type="ECO:0000313" key="1">
    <source>
        <dbReference type="EMBL" id="EDR01635.1"/>
    </source>
</evidence>
<name>B0DV12_LACBS</name>
<dbReference type="GeneID" id="6083307"/>
<dbReference type="Proteomes" id="UP000001194">
    <property type="component" value="Unassembled WGS sequence"/>
</dbReference>
<gene>
    <name evidence="1" type="ORF">LACBIDRAFT_310754</name>
</gene>
<evidence type="ECO:0000313" key="2">
    <source>
        <dbReference type="Proteomes" id="UP000001194"/>
    </source>
</evidence>
<dbReference type="RefSeq" id="XP_001887711.1">
    <property type="nucleotide sequence ID" value="XM_001887676.1"/>
</dbReference>
<proteinExistence type="predicted"/>
<dbReference type="EMBL" id="DS547137">
    <property type="protein sequence ID" value="EDR01635.1"/>
    <property type="molecule type" value="Genomic_DNA"/>
</dbReference>